<protein>
    <recommendedName>
        <fullName evidence="4">RNA-directed DNA polymerase from mobile element jockey</fullName>
    </recommendedName>
</protein>
<dbReference type="AlphaFoldDB" id="A0A4C1Z0U9"/>
<gene>
    <name evidence="2" type="ORF">EVAR_99501_1</name>
</gene>
<feature type="region of interest" description="Disordered" evidence="1">
    <location>
        <begin position="206"/>
        <end position="230"/>
    </location>
</feature>
<sequence length="435" mass="49158">MVLRTVAQTSEYPDPACARADSSVVPGGPQLLRNRRGREFGSVTHPRRDDSGYLASSSLADLAVAKLQKVLELLPGWLDKWRVAMNVKKTAALLTGQQRTMPPKLRLQGQDVEWQTRVRYLGVKIDRSMRMAAQVEYVINQSRATRSMLPPVLWALYKSYIRSQLTYTAPAWYALCSTSQRKRIQAQQNIALRMLVGAEQRLPLKSKAELKRDGPHETDPRQGTSTTWIGRGHILNEKTLGHEAKVERQRYSAITVYRIHCRDGIVLGLVFAFLERSDKARDKTIDKNQFPSLEKTNRPSVQANTKHPTRSPTCTHEVRLSHRGSPHTKKTITNGQEVSIALEKIGTPNLNSIPNDIVSIDDVDKTIEALTNHVCKEVENSSRVVSVNSDRKDLPRDVNELIRAKITALRRASKYLTCENKSHARVLQRKVKARI</sequence>
<evidence type="ECO:0000256" key="1">
    <source>
        <dbReference type="SAM" id="MobiDB-lite"/>
    </source>
</evidence>
<feature type="region of interest" description="Disordered" evidence="1">
    <location>
        <begin position="285"/>
        <end position="328"/>
    </location>
</feature>
<dbReference type="OrthoDB" id="412981at2759"/>
<organism evidence="2 3">
    <name type="scientific">Eumeta variegata</name>
    <name type="common">Bagworm moth</name>
    <name type="synonym">Eumeta japonica</name>
    <dbReference type="NCBI Taxonomy" id="151549"/>
    <lineage>
        <taxon>Eukaryota</taxon>
        <taxon>Metazoa</taxon>
        <taxon>Ecdysozoa</taxon>
        <taxon>Arthropoda</taxon>
        <taxon>Hexapoda</taxon>
        <taxon>Insecta</taxon>
        <taxon>Pterygota</taxon>
        <taxon>Neoptera</taxon>
        <taxon>Endopterygota</taxon>
        <taxon>Lepidoptera</taxon>
        <taxon>Glossata</taxon>
        <taxon>Ditrysia</taxon>
        <taxon>Tineoidea</taxon>
        <taxon>Psychidae</taxon>
        <taxon>Oiketicinae</taxon>
        <taxon>Eumeta</taxon>
    </lineage>
</organism>
<dbReference type="EMBL" id="BGZK01001560">
    <property type="protein sequence ID" value="GBP82361.1"/>
    <property type="molecule type" value="Genomic_DNA"/>
</dbReference>
<keyword evidence="3" id="KW-1185">Reference proteome</keyword>
<feature type="compositionally biased region" description="Basic and acidic residues" evidence="1">
    <location>
        <begin position="206"/>
        <end position="220"/>
    </location>
</feature>
<proteinExistence type="predicted"/>
<dbReference type="Proteomes" id="UP000299102">
    <property type="component" value="Unassembled WGS sequence"/>
</dbReference>
<accession>A0A4C1Z0U9</accession>
<feature type="compositionally biased region" description="Polar residues" evidence="1">
    <location>
        <begin position="298"/>
        <end position="314"/>
    </location>
</feature>
<reference evidence="2 3" key="1">
    <citation type="journal article" date="2019" name="Commun. Biol.">
        <title>The bagworm genome reveals a unique fibroin gene that provides high tensile strength.</title>
        <authorList>
            <person name="Kono N."/>
            <person name="Nakamura H."/>
            <person name="Ohtoshi R."/>
            <person name="Tomita M."/>
            <person name="Numata K."/>
            <person name="Arakawa K."/>
        </authorList>
    </citation>
    <scope>NUCLEOTIDE SEQUENCE [LARGE SCALE GENOMIC DNA]</scope>
</reference>
<comment type="caution">
    <text evidence="2">The sequence shown here is derived from an EMBL/GenBank/DDBJ whole genome shotgun (WGS) entry which is preliminary data.</text>
</comment>
<name>A0A4C1Z0U9_EUMVA</name>
<evidence type="ECO:0000313" key="2">
    <source>
        <dbReference type="EMBL" id="GBP82361.1"/>
    </source>
</evidence>
<evidence type="ECO:0000313" key="3">
    <source>
        <dbReference type="Proteomes" id="UP000299102"/>
    </source>
</evidence>
<evidence type="ECO:0008006" key="4">
    <source>
        <dbReference type="Google" id="ProtNLM"/>
    </source>
</evidence>